<feature type="domain" description="DUF1707" evidence="2">
    <location>
        <begin position="9"/>
        <end position="61"/>
    </location>
</feature>
<dbReference type="EMBL" id="CP021354">
    <property type="protein sequence ID" value="AWK75105.1"/>
    <property type="molecule type" value="Genomic_DNA"/>
</dbReference>
<proteinExistence type="predicted"/>
<dbReference type="Pfam" id="PF08044">
    <property type="entry name" value="DUF1707"/>
    <property type="match status" value="1"/>
</dbReference>
<keyword evidence="1" id="KW-1133">Transmembrane helix</keyword>
<dbReference type="OrthoDB" id="4753163at2"/>
<dbReference type="Proteomes" id="UP000245711">
    <property type="component" value="Chromosome"/>
</dbReference>
<evidence type="ECO:0000313" key="3">
    <source>
        <dbReference type="EMBL" id="AWK75105.1"/>
    </source>
</evidence>
<keyword evidence="1" id="KW-0812">Transmembrane</keyword>
<evidence type="ECO:0000256" key="1">
    <source>
        <dbReference type="SAM" id="Phobius"/>
    </source>
</evidence>
<protein>
    <recommendedName>
        <fullName evidence="2">DUF1707 domain-containing protein</fullName>
    </recommendedName>
</protein>
<accession>A0A2S2C2K2</accession>
<evidence type="ECO:0000313" key="4">
    <source>
        <dbReference type="Proteomes" id="UP000245711"/>
    </source>
</evidence>
<name>A0A2S2C2K2_9NOCA</name>
<evidence type="ECO:0000259" key="2">
    <source>
        <dbReference type="Pfam" id="PF08044"/>
    </source>
</evidence>
<dbReference type="PANTHER" id="PTHR40763">
    <property type="entry name" value="MEMBRANE PROTEIN-RELATED"/>
    <property type="match status" value="1"/>
</dbReference>
<keyword evidence="4" id="KW-1185">Reference proteome</keyword>
<dbReference type="InterPro" id="IPR012551">
    <property type="entry name" value="DUF1707_SHOCT-like"/>
</dbReference>
<gene>
    <name evidence="3" type="ORF">CBI38_29690</name>
</gene>
<reference evidence="3 4" key="1">
    <citation type="submission" date="2017-05" db="EMBL/GenBank/DDBJ databases">
        <title>Isolation of Rhodococcus sp. S2-17 biodegrading of BP-3.</title>
        <authorList>
            <person name="Lee Y."/>
            <person name="Kim K.H."/>
            <person name="Chun B.H."/>
            <person name="Jung H.S."/>
            <person name="Jeon C.O."/>
        </authorList>
    </citation>
    <scope>NUCLEOTIDE SEQUENCE [LARGE SCALE GENOMIC DNA]</scope>
    <source>
        <strain evidence="3 4">S2-17</strain>
    </source>
</reference>
<keyword evidence="1" id="KW-0472">Membrane</keyword>
<dbReference type="AlphaFoldDB" id="A0A2S2C2K2"/>
<dbReference type="PANTHER" id="PTHR40763:SF4">
    <property type="entry name" value="DUF1707 DOMAIN-CONTAINING PROTEIN"/>
    <property type="match status" value="1"/>
</dbReference>
<sequence>MASRYPANTRARDIDRANTAAILDGAFGDGQLSQDEHRAMSELAAGARTLDELEALVGDLQRPADAPPDARPPRETRRHLFTAAVAAAAVIAAVGAFTLTDSDDAQAPAPAAQPASIDLGAVAPVVIPTPDLTTRDGMTLFIDQYRAKFGDTVVDELNLYPQHANFERAQPLEPNRLVSYDYRGGFSPSRPATTRKVDAPIIDLTSLNVDALADIVATAPTAINVPDAKVDYLGIDTDGGTPIVRIYASNDFDESGMIVVTPAGSVLRVSPFSG</sequence>
<feature type="transmembrane region" description="Helical" evidence="1">
    <location>
        <begin position="80"/>
        <end position="99"/>
    </location>
</feature>
<organism evidence="3 4">
    <name type="scientific">Rhodococcus oxybenzonivorans</name>
    <dbReference type="NCBI Taxonomy" id="1990687"/>
    <lineage>
        <taxon>Bacteria</taxon>
        <taxon>Bacillati</taxon>
        <taxon>Actinomycetota</taxon>
        <taxon>Actinomycetes</taxon>
        <taxon>Mycobacteriales</taxon>
        <taxon>Nocardiaceae</taxon>
        <taxon>Rhodococcus</taxon>
    </lineage>
</organism>
<dbReference type="RefSeq" id="WP_109334620.1">
    <property type="nucleotide sequence ID" value="NZ_CP021354.1"/>
</dbReference>
<dbReference type="KEGG" id="roz:CBI38_29690"/>